<protein>
    <submittedName>
        <fullName evidence="2">Unannotated protein</fullName>
    </submittedName>
</protein>
<reference evidence="2" key="1">
    <citation type="submission" date="2020-05" db="EMBL/GenBank/DDBJ databases">
        <authorList>
            <person name="Chiriac C."/>
            <person name="Salcher M."/>
            <person name="Ghai R."/>
            <person name="Kavagutti S V."/>
        </authorList>
    </citation>
    <scope>NUCLEOTIDE SEQUENCE</scope>
</reference>
<name>A0A6J7NJS0_9ZZZZ</name>
<evidence type="ECO:0000313" key="2">
    <source>
        <dbReference type="EMBL" id="CAB4990204.1"/>
    </source>
</evidence>
<proteinExistence type="predicted"/>
<feature type="region of interest" description="Disordered" evidence="1">
    <location>
        <begin position="1"/>
        <end position="42"/>
    </location>
</feature>
<organism evidence="2">
    <name type="scientific">freshwater metagenome</name>
    <dbReference type="NCBI Taxonomy" id="449393"/>
    <lineage>
        <taxon>unclassified sequences</taxon>
        <taxon>metagenomes</taxon>
        <taxon>ecological metagenomes</taxon>
    </lineage>
</organism>
<sequence>MAVQPKRPARTTQGDPVASGFSPQFETQTSNLGTNPAANEYSESGLPLVAPLVRTQARTEAASLQRLAESSSASEHQRPN</sequence>
<feature type="region of interest" description="Disordered" evidence="1">
    <location>
        <begin position="61"/>
        <end position="80"/>
    </location>
</feature>
<gene>
    <name evidence="2" type="ORF">UFOPK3914_01551</name>
</gene>
<dbReference type="EMBL" id="CAFBOG010000170">
    <property type="protein sequence ID" value="CAB4990204.1"/>
    <property type="molecule type" value="Genomic_DNA"/>
</dbReference>
<evidence type="ECO:0000256" key="1">
    <source>
        <dbReference type="SAM" id="MobiDB-lite"/>
    </source>
</evidence>
<dbReference type="AlphaFoldDB" id="A0A6J7NJS0"/>
<accession>A0A6J7NJS0</accession>
<feature type="compositionally biased region" description="Polar residues" evidence="1">
    <location>
        <begin position="21"/>
        <end position="37"/>
    </location>
</feature>